<dbReference type="Pfam" id="PF13091">
    <property type="entry name" value="PLDc_2"/>
    <property type="match status" value="1"/>
</dbReference>
<comment type="caution">
    <text evidence="6">The sequence shown here is derived from an EMBL/GenBank/DDBJ whole genome shotgun (WGS) entry which is preliminary data.</text>
</comment>
<evidence type="ECO:0000256" key="3">
    <source>
        <dbReference type="ARBA" id="ARBA00022801"/>
    </source>
</evidence>
<organism evidence="6 7">
    <name type="scientific">Nannocystis pusilla</name>
    <dbReference type="NCBI Taxonomy" id="889268"/>
    <lineage>
        <taxon>Bacteria</taxon>
        <taxon>Pseudomonadati</taxon>
        <taxon>Myxococcota</taxon>
        <taxon>Polyangia</taxon>
        <taxon>Nannocystales</taxon>
        <taxon>Nannocystaceae</taxon>
        <taxon>Nannocystis</taxon>
    </lineage>
</organism>
<keyword evidence="4" id="KW-0443">Lipid metabolism</keyword>
<evidence type="ECO:0000256" key="2">
    <source>
        <dbReference type="ARBA" id="ARBA00022737"/>
    </source>
</evidence>
<accession>A0ABS7TQF0</accession>
<dbReference type="InterPro" id="IPR025202">
    <property type="entry name" value="PLD-like_dom"/>
</dbReference>
<evidence type="ECO:0000256" key="1">
    <source>
        <dbReference type="ARBA" id="ARBA00000798"/>
    </source>
</evidence>
<dbReference type="InterPro" id="IPR001736">
    <property type="entry name" value="PLipase_D/transphosphatidylase"/>
</dbReference>
<keyword evidence="2" id="KW-0677">Repeat</keyword>
<proteinExistence type="predicted"/>
<evidence type="ECO:0000256" key="4">
    <source>
        <dbReference type="ARBA" id="ARBA00023098"/>
    </source>
</evidence>
<protein>
    <submittedName>
        <fullName evidence="6">Phospholipase D-like domain-containing protein</fullName>
    </submittedName>
</protein>
<keyword evidence="7" id="KW-1185">Reference proteome</keyword>
<evidence type="ECO:0000259" key="5">
    <source>
        <dbReference type="PROSITE" id="PS50035"/>
    </source>
</evidence>
<dbReference type="SUPFAM" id="SSF56024">
    <property type="entry name" value="Phospholipase D/nuclease"/>
    <property type="match status" value="2"/>
</dbReference>
<feature type="domain" description="PLD phosphodiesterase" evidence="5">
    <location>
        <begin position="366"/>
        <end position="393"/>
    </location>
</feature>
<dbReference type="Gene3D" id="3.30.870.10">
    <property type="entry name" value="Endonuclease Chain A"/>
    <property type="match status" value="2"/>
</dbReference>
<feature type="domain" description="PLD phosphodiesterase" evidence="5">
    <location>
        <begin position="128"/>
        <end position="159"/>
    </location>
</feature>
<dbReference type="RefSeq" id="WP_224192220.1">
    <property type="nucleotide sequence ID" value="NZ_JAIRAU010000015.1"/>
</dbReference>
<sequence length="474" mass="51590">MPADDDDGLLAIACDRGPYPLRSGNRVVPWIDGVPFYDRLAAAIAAARARVWAIVSFIEPGFCFPDGTAWWDLLDRSRARGLDVRVLFWRNPRFSSTRHVFLGGPAEREFLARRGSTWAARWDSSAAAAHCHHQKAFVVDAGEPDAIAFVGGMVLSTATLARPGHHRGLHKHDAFLELHGPVVADAEHNFVQRWNLARQDPAAPPWPDELRAGPLAWPARLPPARGDVRVQLARSLAPDCYRGPTPIVGAREFDSAGGEATVLAHYLAAFAAARRTIYIENQHPGQHALLVALDAALRRGVRVVMVVPADPMPAIWRAAGEVAELARHGRAHEHRYGPTFERLAALAAHPGFTLAALARSDGDGHRDIYTHAKLCIVDGAWATLGSANLVDLSLDRDHTELNAAWWGREHCLPLLLQLVAEHTDIHAGDDLEALDRFAAHARASRDSLLGGGPVLGGCYALDPATYAVRPPLTR</sequence>
<dbReference type="PANTHER" id="PTHR18896:SF76">
    <property type="entry name" value="PHOSPHOLIPASE"/>
    <property type="match status" value="1"/>
</dbReference>
<comment type="catalytic activity">
    <reaction evidence="1">
        <text>a 1,2-diacyl-sn-glycero-3-phosphocholine + H2O = a 1,2-diacyl-sn-glycero-3-phosphate + choline + H(+)</text>
        <dbReference type="Rhea" id="RHEA:14445"/>
        <dbReference type="ChEBI" id="CHEBI:15354"/>
        <dbReference type="ChEBI" id="CHEBI:15377"/>
        <dbReference type="ChEBI" id="CHEBI:15378"/>
        <dbReference type="ChEBI" id="CHEBI:57643"/>
        <dbReference type="ChEBI" id="CHEBI:58608"/>
        <dbReference type="EC" id="3.1.4.4"/>
    </reaction>
</comment>
<reference evidence="6" key="1">
    <citation type="submission" date="2021-08" db="EMBL/GenBank/DDBJ databases">
        <authorList>
            <person name="Stevens D.C."/>
        </authorList>
    </citation>
    <scope>NUCLEOTIDE SEQUENCE</scope>
    <source>
        <strain evidence="6">DSM 53165</strain>
    </source>
</reference>
<dbReference type="Proteomes" id="UP001139031">
    <property type="component" value="Unassembled WGS sequence"/>
</dbReference>
<evidence type="ECO:0000313" key="6">
    <source>
        <dbReference type="EMBL" id="MBZ5710452.1"/>
    </source>
</evidence>
<dbReference type="PROSITE" id="PS50035">
    <property type="entry name" value="PLD"/>
    <property type="match status" value="2"/>
</dbReference>
<gene>
    <name evidence="6" type="ORF">K7C98_14415</name>
</gene>
<keyword evidence="3" id="KW-0378">Hydrolase</keyword>
<dbReference type="InterPro" id="IPR015679">
    <property type="entry name" value="PLipase_D_fam"/>
</dbReference>
<evidence type="ECO:0000313" key="7">
    <source>
        <dbReference type="Proteomes" id="UP001139031"/>
    </source>
</evidence>
<dbReference type="EMBL" id="JAIRAU010000015">
    <property type="protein sequence ID" value="MBZ5710452.1"/>
    <property type="molecule type" value="Genomic_DNA"/>
</dbReference>
<name>A0ABS7TQF0_9BACT</name>
<dbReference type="PANTHER" id="PTHR18896">
    <property type="entry name" value="PHOSPHOLIPASE D"/>
    <property type="match status" value="1"/>
</dbReference>